<name>A0A1T0A1S5_9GAMM</name>
<protein>
    <submittedName>
        <fullName evidence="2">Uncharacterized protein</fullName>
    </submittedName>
</protein>
<reference evidence="2 3" key="1">
    <citation type="submission" date="2017-02" db="EMBL/GenBank/DDBJ databases">
        <title>Draft genome sequence of Moraxella caviae CCUG 355 type strain.</title>
        <authorList>
            <person name="Engstrom-Jakobsson H."/>
            <person name="Salva-Serra F."/>
            <person name="Thorell K."/>
            <person name="Gonzales-Siles L."/>
            <person name="Karlsson R."/>
            <person name="Boulund F."/>
            <person name="Engstrand L."/>
            <person name="Moore E."/>
        </authorList>
    </citation>
    <scope>NUCLEOTIDE SEQUENCE [LARGE SCALE GENOMIC DNA]</scope>
    <source>
        <strain evidence="2 3">CCUG 355</strain>
    </source>
</reference>
<keyword evidence="1" id="KW-1133">Transmembrane helix</keyword>
<sequence length="126" mass="14578">MSNASLRFLSWSFFLLNCLYTPMFLIQLGGFLSSPYMACVRALKYGRFYDSLMSYTIIFGLFAVLNLCFLCIIYLLNRNIVGLIIKDNKKILVFLIVLSHIILLYRLWMDFESDCSVFPELVGLVS</sequence>
<keyword evidence="1" id="KW-0472">Membrane</keyword>
<evidence type="ECO:0000256" key="1">
    <source>
        <dbReference type="SAM" id="Phobius"/>
    </source>
</evidence>
<dbReference type="STRING" id="34060.B0181_06165"/>
<keyword evidence="3" id="KW-1185">Reference proteome</keyword>
<accession>A0A1T0A1S5</accession>
<organism evidence="2 3">
    <name type="scientific">Moraxella caviae</name>
    <dbReference type="NCBI Taxonomy" id="34060"/>
    <lineage>
        <taxon>Bacteria</taxon>
        <taxon>Pseudomonadati</taxon>
        <taxon>Pseudomonadota</taxon>
        <taxon>Gammaproteobacteria</taxon>
        <taxon>Moraxellales</taxon>
        <taxon>Moraxellaceae</taxon>
        <taxon>Moraxella</taxon>
    </lineage>
</organism>
<evidence type="ECO:0000313" key="2">
    <source>
        <dbReference type="EMBL" id="OOR89716.1"/>
    </source>
</evidence>
<feature type="transmembrane region" description="Helical" evidence="1">
    <location>
        <begin position="91"/>
        <end position="108"/>
    </location>
</feature>
<dbReference type="Proteomes" id="UP000190435">
    <property type="component" value="Unassembled WGS sequence"/>
</dbReference>
<proteinExistence type="predicted"/>
<dbReference type="AlphaFoldDB" id="A0A1T0A1S5"/>
<feature type="transmembrane region" description="Helical" evidence="1">
    <location>
        <begin position="12"/>
        <end position="32"/>
    </location>
</feature>
<keyword evidence="1" id="KW-0812">Transmembrane</keyword>
<evidence type="ECO:0000313" key="3">
    <source>
        <dbReference type="Proteomes" id="UP000190435"/>
    </source>
</evidence>
<comment type="caution">
    <text evidence="2">The sequence shown here is derived from an EMBL/GenBank/DDBJ whole genome shotgun (WGS) entry which is preliminary data.</text>
</comment>
<feature type="transmembrane region" description="Helical" evidence="1">
    <location>
        <begin position="52"/>
        <end position="76"/>
    </location>
</feature>
<dbReference type="EMBL" id="MUXU01000037">
    <property type="protein sequence ID" value="OOR89716.1"/>
    <property type="molecule type" value="Genomic_DNA"/>
</dbReference>
<gene>
    <name evidence="2" type="ORF">B0181_06165</name>
</gene>